<keyword evidence="1" id="KW-0812">Transmembrane</keyword>
<dbReference type="AlphaFoldDB" id="A0AA39ZBZ9"/>
<keyword evidence="1" id="KW-1133">Transmembrane helix</keyword>
<name>A0AA39ZBZ9_9PEZI</name>
<evidence type="ECO:0000256" key="1">
    <source>
        <dbReference type="SAM" id="Phobius"/>
    </source>
</evidence>
<keyword evidence="1" id="KW-0472">Membrane</keyword>
<sequence length="206" mass="24295">MIRTLHRFYTHMFFLWSRQLVLVGRRGELVVRVCARREGKEREEVGNIFGLFLDSSLFDTHSHTWRPRYKNQRNVSRFFSILSVLSFVCFYYYIILTGKKRGDQGSKGKGGEKQSVEGWAGLNPASCVRERERERDTSTYDNFSFGHQSFFLFPVSLRCVLPVLERCLVFFLFSFVSVRREIQKHHRPCKLGSSARGKLMQNVYLW</sequence>
<comment type="caution">
    <text evidence="2">The sequence shown here is derived from an EMBL/GenBank/DDBJ whole genome shotgun (WGS) entry which is preliminary data.</text>
</comment>
<organism evidence="2 3">
    <name type="scientific">Cercophora samala</name>
    <dbReference type="NCBI Taxonomy" id="330535"/>
    <lineage>
        <taxon>Eukaryota</taxon>
        <taxon>Fungi</taxon>
        <taxon>Dikarya</taxon>
        <taxon>Ascomycota</taxon>
        <taxon>Pezizomycotina</taxon>
        <taxon>Sordariomycetes</taxon>
        <taxon>Sordariomycetidae</taxon>
        <taxon>Sordariales</taxon>
        <taxon>Lasiosphaeriaceae</taxon>
        <taxon>Cercophora</taxon>
    </lineage>
</organism>
<feature type="transmembrane region" description="Helical" evidence="1">
    <location>
        <begin position="155"/>
        <end position="178"/>
    </location>
</feature>
<evidence type="ECO:0000313" key="3">
    <source>
        <dbReference type="Proteomes" id="UP001174997"/>
    </source>
</evidence>
<evidence type="ECO:0000313" key="2">
    <source>
        <dbReference type="EMBL" id="KAK0668152.1"/>
    </source>
</evidence>
<reference evidence="2" key="1">
    <citation type="submission" date="2023-06" db="EMBL/GenBank/DDBJ databases">
        <title>Genome-scale phylogeny and comparative genomics of the fungal order Sordariales.</title>
        <authorList>
            <consortium name="Lawrence Berkeley National Laboratory"/>
            <person name="Hensen N."/>
            <person name="Bonometti L."/>
            <person name="Westerberg I."/>
            <person name="Brannstrom I.O."/>
            <person name="Guillou S."/>
            <person name="Cros-Aarteil S."/>
            <person name="Calhoun S."/>
            <person name="Haridas S."/>
            <person name="Kuo A."/>
            <person name="Mondo S."/>
            <person name="Pangilinan J."/>
            <person name="Riley R."/>
            <person name="Labutti K."/>
            <person name="Andreopoulos B."/>
            <person name="Lipzen A."/>
            <person name="Chen C."/>
            <person name="Yanf M."/>
            <person name="Daum C."/>
            <person name="Ng V."/>
            <person name="Clum A."/>
            <person name="Steindorff A."/>
            <person name="Ohm R."/>
            <person name="Martin F."/>
            <person name="Silar P."/>
            <person name="Natvig D."/>
            <person name="Lalanne C."/>
            <person name="Gautier V."/>
            <person name="Ament-Velasquez S.L."/>
            <person name="Kruys A."/>
            <person name="Hutchinson M.I."/>
            <person name="Powell A.J."/>
            <person name="Barry K."/>
            <person name="Miller A.N."/>
            <person name="Grigoriev I.V."/>
            <person name="Debuchy R."/>
            <person name="Gladieux P."/>
            <person name="Thoren M.H."/>
            <person name="Johannesson H."/>
        </authorList>
    </citation>
    <scope>NUCLEOTIDE SEQUENCE</scope>
    <source>
        <strain evidence="2">CBS 307.81</strain>
    </source>
</reference>
<evidence type="ECO:0008006" key="4">
    <source>
        <dbReference type="Google" id="ProtNLM"/>
    </source>
</evidence>
<accession>A0AA39ZBZ9</accession>
<dbReference type="Proteomes" id="UP001174997">
    <property type="component" value="Unassembled WGS sequence"/>
</dbReference>
<keyword evidence="3" id="KW-1185">Reference proteome</keyword>
<protein>
    <recommendedName>
        <fullName evidence="4">Transmembrane protein</fullName>
    </recommendedName>
</protein>
<feature type="transmembrane region" description="Helical" evidence="1">
    <location>
        <begin position="75"/>
        <end position="94"/>
    </location>
</feature>
<gene>
    <name evidence="2" type="ORF">QBC41DRAFT_128249</name>
</gene>
<dbReference type="EMBL" id="JAULSY010000061">
    <property type="protein sequence ID" value="KAK0668152.1"/>
    <property type="molecule type" value="Genomic_DNA"/>
</dbReference>
<proteinExistence type="predicted"/>